<dbReference type="GO" id="GO:0016779">
    <property type="term" value="F:nucleotidyltransferase activity"/>
    <property type="evidence" value="ECO:0007669"/>
    <property type="project" value="UniProtKB-KW"/>
</dbReference>
<evidence type="ECO:0000256" key="8">
    <source>
        <dbReference type="PROSITE-ProRule" id="PRU00339"/>
    </source>
</evidence>
<evidence type="ECO:0000313" key="12">
    <source>
        <dbReference type="Proteomes" id="UP000663870"/>
    </source>
</evidence>
<dbReference type="PROSITE" id="PS51996">
    <property type="entry name" value="TR_MART"/>
    <property type="match status" value="1"/>
</dbReference>
<dbReference type="GO" id="GO:0106274">
    <property type="term" value="F:NAD+-protein-arginine ADP-ribosyltransferase activity"/>
    <property type="evidence" value="ECO:0007669"/>
    <property type="project" value="UniProtKB-EC"/>
</dbReference>
<sequence>MLSSTNSLSRGPNKESITLIWFDHQIGTEKDTNIIIERLREINDYLLLHKDLNKCITEIKSIQNERVFLITCDSQASQIIPCVNSLSQVEAIFIFGVDKNKDQKLLDKHKKIVDIFIDLDSLCVAIQKYIRVIHKQLEIASFFTNNEKSIKNLFEDSIDFRWFQLLTHITLHLPRDQLAKTQMINICRRYYQNNTHQLNLIDEFEKEYDKDQAIKWYSKESFLYKLVNTSFRSEDLIDLFHFRLFIGDLSDSIASEHKLMLASTNKTIWTVYRGAQLSKEKLNKLQESEGRHHSFNGFISTSQLEEVALMFAISNTQHNDNVPVLFVITCDVESVGNHVKFADIHRWSDHPEEQEILFDLNSTFFVHSVRSEAMIMKNTLKKVQIWRIYMTASTGGQIITHPYMDETYRHIKEMSASIVFGRLICNQGRYDKALEYFKQLLDYPGYEDLAWIEFNIGRSYRFKGNFEEARKYYDLAYNRMMNTKPMRIKDSARIIRNIGKVLKDQGKYNEAFQSYRRGLEIQKTFFDFNHPDIANSLGSIGNIFDIQGNYDQALDYYERALNILKDSLPWNHPDIATILAHTGTTLKNKGKFDKALDHYQQALNIREKVLPPKHPDIANSMINIGSILKIQGKLTVALDFYQTALKMQQKNLSSKHWLTAKSLNGIGSVFEYQGNYIEALECYQQALSILEESLPENHPYIASNFTYIGTIFQHLGKDDDALSYFQRAIKIQEKCLPPSHPLIGDTWFSGANCCENLHKPKTALKYYQNALAVYKQCLTVRKRCYDEIKENIDRLSNKK</sequence>
<name>A0A815Y4E9_9BILA</name>
<keyword evidence="6 8" id="KW-0802">TPR repeat</keyword>
<dbReference type="SMART" id="SM00028">
    <property type="entry name" value="TPR"/>
    <property type="match status" value="9"/>
</dbReference>
<gene>
    <name evidence="11" type="ORF">JXQ802_LOCUS44732</name>
    <name evidence="10" type="ORF">PYM288_LOCUS29283</name>
</gene>
<feature type="repeat" description="TPR" evidence="8">
    <location>
        <begin position="576"/>
        <end position="609"/>
    </location>
</feature>
<keyword evidence="12" id="KW-1185">Reference proteome</keyword>
<accession>A0A815Y4E9</accession>
<dbReference type="Pfam" id="PF01129">
    <property type="entry name" value="ART"/>
    <property type="match status" value="1"/>
</dbReference>
<dbReference type="EMBL" id="CAJNOH010002355">
    <property type="protein sequence ID" value="CAF1288847.1"/>
    <property type="molecule type" value="Genomic_DNA"/>
</dbReference>
<dbReference type="SUPFAM" id="SSF56399">
    <property type="entry name" value="ADP-ribosylation"/>
    <property type="match status" value="1"/>
</dbReference>
<keyword evidence="2 9" id="KW-0328">Glycosyltransferase</keyword>
<evidence type="ECO:0000256" key="1">
    <source>
        <dbReference type="ARBA" id="ARBA00009558"/>
    </source>
</evidence>
<dbReference type="AlphaFoldDB" id="A0A815Y4E9"/>
<feature type="repeat" description="TPR" evidence="8">
    <location>
        <begin position="618"/>
        <end position="651"/>
    </location>
</feature>
<dbReference type="EC" id="2.4.2.31" evidence="9"/>
<feature type="repeat" description="TPR" evidence="8">
    <location>
        <begin position="660"/>
        <end position="693"/>
    </location>
</feature>
<keyword evidence="3 9" id="KW-0808">Transferase</keyword>
<dbReference type="Pfam" id="PF13424">
    <property type="entry name" value="TPR_12"/>
    <property type="match status" value="4"/>
</dbReference>
<comment type="similarity">
    <text evidence="1 9">Belongs to the Arg-specific ADP-ribosyltransferase family.</text>
</comment>
<organism evidence="11 12">
    <name type="scientific">Rotaria sordida</name>
    <dbReference type="NCBI Taxonomy" id="392033"/>
    <lineage>
        <taxon>Eukaryota</taxon>
        <taxon>Metazoa</taxon>
        <taxon>Spiralia</taxon>
        <taxon>Gnathifera</taxon>
        <taxon>Rotifera</taxon>
        <taxon>Eurotatoria</taxon>
        <taxon>Bdelloidea</taxon>
        <taxon>Philodinida</taxon>
        <taxon>Philodinidae</taxon>
        <taxon>Rotaria</taxon>
    </lineage>
</organism>
<dbReference type="SUPFAM" id="SSF48452">
    <property type="entry name" value="TPR-like"/>
    <property type="match status" value="2"/>
</dbReference>
<feature type="repeat" description="TPR" evidence="8">
    <location>
        <begin position="492"/>
        <end position="525"/>
    </location>
</feature>
<dbReference type="Proteomes" id="UP000663854">
    <property type="component" value="Unassembled WGS sequence"/>
</dbReference>
<dbReference type="PROSITE" id="PS50293">
    <property type="entry name" value="TPR_REGION"/>
    <property type="match status" value="1"/>
</dbReference>
<keyword evidence="5" id="KW-0677">Repeat</keyword>
<evidence type="ECO:0000256" key="2">
    <source>
        <dbReference type="ARBA" id="ARBA00022676"/>
    </source>
</evidence>
<evidence type="ECO:0000256" key="7">
    <source>
        <dbReference type="ARBA" id="ARBA00047597"/>
    </source>
</evidence>
<dbReference type="Gene3D" id="3.90.176.10">
    <property type="entry name" value="Toxin ADP-ribosyltransferase, Chain A, domain 1"/>
    <property type="match status" value="1"/>
</dbReference>
<dbReference type="EMBL" id="CAJNOL010003516">
    <property type="protein sequence ID" value="CAF1565502.1"/>
    <property type="molecule type" value="Genomic_DNA"/>
</dbReference>
<evidence type="ECO:0000256" key="5">
    <source>
        <dbReference type="ARBA" id="ARBA00022737"/>
    </source>
</evidence>
<dbReference type="InterPro" id="IPR011990">
    <property type="entry name" value="TPR-like_helical_dom_sf"/>
</dbReference>
<feature type="repeat" description="TPR" evidence="8">
    <location>
        <begin position="702"/>
        <end position="735"/>
    </location>
</feature>
<evidence type="ECO:0000256" key="4">
    <source>
        <dbReference type="ARBA" id="ARBA00022695"/>
    </source>
</evidence>
<keyword evidence="9" id="KW-0520">NAD</keyword>
<dbReference type="PROSITE" id="PS50005">
    <property type="entry name" value="TPR"/>
    <property type="match status" value="6"/>
</dbReference>
<dbReference type="PANTHER" id="PTHR45641:SF19">
    <property type="entry name" value="NEPHROCYSTIN-3"/>
    <property type="match status" value="1"/>
</dbReference>
<evidence type="ECO:0000313" key="10">
    <source>
        <dbReference type="EMBL" id="CAF1288847.1"/>
    </source>
</evidence>
<evidence type="ECO:0000256" key="6">
    <source>
        <dbReference type="ARBA" id="ARBA00022803"/>
    </source>
</evidence>
<dbReference type="InterPro" id="IPR000768">
    <property type="entry name" value="ART"/>
</dbReference>
<comment type="catalytic activity">
    <reaction evidence="7 9">
        <text>L-arginyl-[protein] + NAD(+) = N(omega)-(ADP-D-ribosyl)-L-arginyl-[protein] + nicotinamide + H(+)</text>
        <dbReference type="Rhea" id="RHEA:19149"/>
        <dbReference type="Rhea" id="RHEA-COMP:10532"/>
        <dbReference type="Rhea" id="RHEA-COMP:15087"/>
        <dbReference type="ChEBI" id="CHEBI:15378"/>
        <dbReference type="ChEBI" id="CHEBI:17154"/>
        <dbReference type="ChEBI" id="CHEBI:29965"/>
        <dbReference type="ChEBI" id="CHEBI:57540"/>
        <dbReference type="ChEBI" id="CHEBI:142554"/>
        <dbReference type="EC" id="2.4.2.31"/>
    </reaction>
</comment>
<dbReference type="PANTHER" id="PTHR45641">
    <property type="entry name" value="TETRATRICOPEPTIDE REPEAT PROTEIN (AFU_ORTHOLOGUE AFUA_6G03870)"/>
    <property type="match status" value="1"/>
</dbReference>
<evidence type="ECO:0000313" key="11">
    <source>
        <dbReference type="EMBL" id="CAF1565502.1"/>
    </source>
</evidence>
<reference evidence="11" key="1">
    <citation type="submission" date="2021-02" db="EMBL/GenBank/DDBJ databases">
        <authorList>
            <person name="Nowell W R."/>
        </authorList>
    </citation>
    <scope>NUCLEOTIDE SEQUENCE</scope>
</reference>
<protein>
    <recommendedName>
        <fullName evidence="9">NAD(P)(+)--arginine ADP-ribosyltransferase</fullName>
        <ecNumber evidence="9">2.4.2.31</ecNumber>
    </recommendedName>
    <alternativeName>
        <fullName evidence="9">Mono(ADP-ribosyl)transferase</fullName>
    </alternativeName>
</protein>
<feature type="repeat" description="TPR" evidence="8">
    <location>
        <begin position="534"/>
        <end position="567"/>
    </location>
</feature>
<dbReference type="InterPro" id="IPR019734">
    <property type="entry name" value="TPR_rpt"/>
</dbReference>
<proteinExistence type="inferred from homology"/>
<dbReference type="Gene3D" id="1.25.40.10">
    <property type="entry name" value="Tetratricopeptide repeat domain"/>
    <property type="match status" value="3"/>
</dbReference>
<evidence type="ECO:0000256" key="9">
    <source>
        <dbReference type="RuleBase" id="RU361228"/>
    </source>
</evidence>
<keyword evidence="9" id="KW-0521">NADP</keyword>
<comment type="caution">
    <text evidence="11">The sequence shown here is derived from an EMBL/GenBank/DDBJ whole genome shotgun (WGS) entry which is preliminary data.</text>
</comment>
<dbReference type="Proteomes" id="UP000663870">
    <property type="component" value="Unassembled WGS sequence"/>
</dbReference>
<evidence type="ECO:0000256" key="3">
    <source>
        <dbReference type="ARBA" id="ARBA00022679"/>
    </source>
</evidence>
<keyword evidence="4" id="KW-0548">Nucleotidyltransferase</keyword>